<dbReference type="Proteomes" id="UP001603978">
    <property type="component" value="Unassembled WGS sequence"/>
</dbReference>
<comment type="caution">
    <text evidence="1">The sequence shown here is derived from an EMBL/GenBank/DDBJ whole genome shotgun (WGS) entry which is preliminary data.</text>
</comment>
<proteinExistence type="predicted"/>
<accession>A0ABW7AT07</accession>
<dbReference type="EMBL" id="JBICRM010000034">
    <property type="protein sequence ID" value="MFG1709193.1"/>
    <property type="molecule type" value="Genomic_DNA"/>
</dbReference>
<evidence type="ECO:0000313" key="1">
    <source>
        <dbReference type="EMBL" id="MFG1709193.1"/>
    </source>
</evidence>
<evidence type="ECO:0000313" key="2">
    <source>
        <dbReference type="Proteomes" id="UP001603978"/>
    </source>
</evidence>
<protein>
    <submittedName>
        <fullName evidence="1">Uncharacterized protein</fullName>
    </submittedName>
</protein>
<reference evidence="1 2" key="1">
    <citation type="submission" date="2024-10" db="EMBL/GenBank/DDBJ databases">
        <authorList>
            <person name="Topkara A.R."/>
            <person name="Saygin H."/>
        </authorList>
    </citation>
    <scope>NUCLEOTIDE SEQUENCE [LARGE SCALE GENOMIC DNA]</scope>
    <source>
        <strain evidence="1 2">M3C6</strain>
    </source>
</reference>
<gene>
    <name evidence="1" type="ORF">ACFLIM_38980</name>
</gene>
<keyword evidence="2" id="KW-1185">Reference proteome</keyword>
<sequence length="58" mass="6284">MEDALFISKHEGLSLHNEAEATLIAERLGVTLIALQRGLVRHGATNMQAEELAEEGAQ</sequence>
<organism evidence="1 2">
    <name type="scientific">Nonomuraea marmarensis</name>
    <dbReference type="NCBI Taxonomy" id="3351344"/>
    <lineage>
        <taxon>Bacteria</taxon>
        <taxon>Bacillati</taxon>
        <taxon>Actinomycetota</taxon>
        <taxon>Actinomycetes</taxon>
        <taxon>Streptosporangiales</taxon>
        <taxon>Streptosporangiaceae</taxon>
        <taxon>Nonomuraea</taxon>
    </lineage>
</organism>
<dbReference type="RefSeq" id="WP_393173729.1">
    <property type="nucleotide sequence ID" value="NZ_JBICRM010000034.1"/>
</dbReference>
<name>A0ABW7AT07_9ACTN</name>